<dbReference type="GO" id="GO:0016020">
    <property type="term" value="C:membrane"/>
    <property type="evidence" value="ECO:0007669"/>
    <property type="project" value="GOC"/>
</dbReference>
<feature type="domain" description="Glycosyltransferase family 28 N-terminal" evidence="1">
    <location>
        <begin position="11"/>
        <end position="68"/>
    </location>
</feature>
<comment type="caution">
    <text evidence="3">The sequence shown here is derived from an EMBL/GenBank/DDBJ whole genome shotgun (WGS) entry which is preliminary data.</text>
</comment>
<dbReference type="CDD" id="cd03784">
    <property type="entry name" value="GT1_Gtf-like"/>
    <property type="match status" value="1"/>
</dbReference>
<gene>
    <name evidence="3" type="ORF">L618_000300000960</name>
</gene>
<dbReference type="SUPFAM" id="SSF53756">
    <property type="entry name" value="UDP-Glycosyltransferase/glycogen phosphorylase"/>
    <property type="match status" value="1"/>
</dbReference>
<proteinExistence type="predicted"/>
<dbReference type="GO" id="GO:0008194">
    <property type="term" value="F:UDP-glycosyltransferase activity"/>
    <property type="evidence" value="ECO:0007669"/>
    <property type="project" value="InterPro"/>
</dbReference>
<dbReference type="InterPro" id="IPR002213">
    <property type="entry name" value="UDP_glucos_trans"/>
</dbReference>
<organism evidence="3 4">
    <name type="scientific">Rhodococcus rhodochrous J45</name>
    <dbReference type="NCBI Taxonomy" id="935266"/>
    <lineage>
        <taxon>Bacteria</taxon>
        <taxon>Bacillati</taxon>
        <taxon>Actinomycetota</taxon>
        <taxon>Actinomycetes</taxon>
        <taxon>Mycobacteriales</taxon>
        <taxon>Nocardiaceae</taxon>
        <taxon>Rhodococcus</taxon>
    </lineage>
</organism>
<reference evidence="3 4" key="1">
    <citation type="submission" date="2019-07" db="EMBL/GenBank/DDBJ databases">
        <title>Genome sequencing of lignin-degrading bacterial isolates.</title>
        <authorList>
            <person name="Gladden J."/>
        </authorList>
    </citation>
    <scope>NUCLEOTIDE SEQUENCE [LARGE SCALE GENOMIC DNA]</scope>
    <source>
        <strain evidence="3 4">J45</strain>
    </source>
</reference>
<name>A0A562E0L4_RHORH</name>
<dbReference type="Pfam" id="PF06722">
    <property type="entry name" value="EryCIII-like_C"/>
    <property type="match status" value="1"/>
</dbReference>
<dbReference type="InterPro" id="IPR050426">
    <property type="entry name" value="Glycosyltransferase_28"/>
</dbReference>
<dbReference type="PANTHER" id="PTHR48050:SF13">
    <property type="entry name" value="STEROL 3-BETA-GLUCOSYLTRANSFERASE UGT80A2"/>
    <property type="match status" value="1"/>
</dbReference>
<accession>A0A562E0L4</accession>
<keyword evidence="3" id="KW-0808">Transferase</keyword>
<dbReference type="PANTHER" id="PTHR48050">
    <property type="entry name" value="STEROL 3-BETA-GLUCOSYLTRANSFERASE"/>
    <property type="match status" value="1"/>
</dbReference>
<evidence type="ECO:0000313" key="4">
    <source>
        <dbReference type="Proteomes" id="UP000317573"/>
    </source>
</evidence>
<protein>
    <submittedName>
        <fullName evidence="3">MGT family glycosyltransferase</fullName>
    </submittedName>
</protein>
<dbReference type="GO" id="GO:0009247">
    <property type="term" value="P:glycolipid biosynthetic process"/>
    <property type="evidence" value="ECO:0007669"/>
    <property type="project" value="UniProtKB-ARBA"/>
</dbReference>
<dbReference type="EMBL" id="VLJT01000028">
    <property type="protein sequence ID" value="TWH15522.1"/>
    <property type="molecule type" value="Genomic_DNA"/>
</dbReference>
<evidence type="ECO:0000313" key="3">
    <source>
        <dbReference type="EMBL" id="TWH15522.1"/>
    </source>
</evidence>
<dbReference type="Gene3D" id="3.40.50.2000">
    <property type="entry name" value="Glycogen Phosphorylase B"/>
    <property type="match status" value="2"/>
</dbReference>
<dbReference type="Pfam" id="PF03033">
    <property type="entry name" value="Glyco_transf_28"/>
    <property type="match status" value="1"/>
</dbReference>
<sequence>MARYLLCATPAGGHVTPILAVASALGDRGHEVTVLTGSRFRSFVESCGIAFRELTGAADIDDRDPDSFLPDRHHYKGLRLAQYQLRRMFIDPIPAQYRDVAAAVDDVGAEAVVVDAMFLGALPILESPVRGAVVALGVSPLSLPSSDVPPYNSGLVPMRGSAGRLRNKVLNGVIERAFDGLDRHADHVLRAITDRGLPGGLFGAARMYDRYLQLGPAEFEYSRHDLPPNVRFVGPLGMDGSVKSYELPRWWPELEGRRVVHVTQGTAANFDLGTLIRPTIDALGDTDLAVVVATGGAPIHDLGPLPTNVFAAEFIPHAELFRHTDAFVTNGGYGAVTTALAHGVPIVVAPGGEDKREVAAHIRHFGVGVDLRRARPTPRRIAAAVRQVLENPRYRTAAGSMAVACRKYRPHDLIESELEAATAEVRSRKSS</sequence>
<dbReference type="RefSeq" id="WP_016691400.1">
    <property type="nucleotide sequence ID" value="NZ_VLJT01000028.1"/>
</dbReference>
<dbReference type="FunFam" id="3.40.50.2000:FF:000072">
    <property type="entry name" value="Glycosyl transferase"/>
    <property type="match status" value="1"/>
</dbReference>
<dbReference type="InterPro" id="IPR004276">
    <property type="entry name" value="GlycoTrans_28_N"/>
</dbReference>
<dbReference type="GO" id="GO:0016758">
    <property type="term" value="F:hexosyltransferase activity"/>
    <property type="evidence" value="ECO:0007669"/>
    <property type="project" value="InterPro"/>
</dbReference>
<feature type="domain" description="Erythromycin biosynthesis protein CIII-like C-terminal" evidence="2">
    <location>
        <begin position="279"/>
        <end position="402"/>
    </location>
</feature>
<dbReference type="InterPro" id="IPR010610">
    <property type="entry name" value="EryCIII-like_C"/>
</dbReference>
<dbReference type="GO" id="GO:0005975">
    <property type="term" value="P:carbohydrate metabolic process"/>
    <property type="evidence" value="ECO:0007669"/>
    <property type="project" value="InterPro"/>
</dbReference>
<evidence type="ECO:0000259" key="1">
    <source>
        <dbReference type="Pfam" id="PF03033"/>
    </source>
</evidence>
<dbReference type="GO" id="GO:0033072">
    <property type="term" value="P:vancomycin biosynthetic process"/>
    <property type="evidence" value="ECO:0007669"/>
    <property type="project" value="UniProtKB-ARBA"/>
</dbReference>
<evidence type="ECO:0000259" key="2">
    <source>
        <dbReference type="Pfam" id="PF06722"/>
    </source>
</evidence>
<dbReference type="Proteomes" id="UP000317573">
    <property type="component" value="Unassembled WGS sequence"/>
</dbReference>
<dbReference type="AlphaFoldDB" id="A0A562E0L4"/>